<evidence type="ECO:0000313" key="2">
    <source>
        <dbReference type="Proteomes" id="UP000011770"/>
    </source>
</evidence>
<proteinExistence type="predicted"/>
<comment type="caution">
    <text evidence="1">The sequence shown here is derived from an EMBL/GenBank/DDBJ whole genome shotgun (WGS) entry which is preliminary data.</text>
</comment>
<accession>M3EMC2</accession>
<gene>
    <name evidence="1" type="ORF">LEP1GSC188_3391</name>
</gene>
<sequence length="64" mass="7543">MRNKFSESELSTIKDRIDGELEDFPDQETFVQFCKQSYGWSRKDSLAAMQDFLDVKVKARHNLI</sequence>
<evidence type="ECO:0000313" key="1">
    <source>
        <dbReference type="EMBL" id="EMF82188.1"/>
    </source>
</evidence>
<reference evidence="1 2" key="1">
    <citation type="submission" date="2013-01" db="EMBL/GenBank/DDBJ databases">
        <authorList>
            <person name="Harkins D.M."/>
            <person name="Durkin A.S."/>
            <person name="Brinkac L.M."/>
            <person name="Haft D.H."/>
            <person name="Selengut J.D."/>
            <person name="Sanka R."/>
            <person name="DePew J."/>
            <person name="Purushe J."/>
            <person name="Tulsiani S.M."/>
            <person name="Graham G.C."/>
            <person name="Burns M.-A."/>
            <person name="Dohnt M.F."/>
            <person name="Smythe L.D."/>
            <person name="McKay D.B."/>
            <person name="Craig S.B."/>
            <person name="Vinetz J.M."/>
            <person name="Sutton G.G."/>
            <person name="Nierman W.C."/>
            <person name="Fouts D.E."/>
        </authorList>
    </citation>
    <scope>NUCLEOTIDE SEQUENCE [LARGE SCALE GENOMIC DNA]</scope>
    <source>
        <strain evidence="1 2">LT2116</strain>
    </source>
</reference>
<dbReference type="AlphaFoldDB" id="M3EMC2"/>
<dbReference type="EMBL" id="AHOR02000026">
    <property type="protein sequence ID" value="EMF82188.1"/>
    <property type="molecule type" value="Genomic_DNA"/>
</dbReference>
<protein>
    <submittedName>
        <fullName evidence="1">Uncharacterized protein</fullName>
    </submittedName>
</protein>
<dbReference type="Proteomes" id="UP000011770">
    <property type="component" value="Unassembled WGS sequence"/>
</dbReference>
<organism evidence="1 2">
    <name type="scientific">Leptospira weilii serovar Topaz str. LT2116</name>
    <dbReference type="NCBI Taxonomy" id="1088540"/>
    <lineage>
        <taxon>Bacteria</taxon>
        <taxon>Pseudomonadati</taxon>
        <taxon>Spirochaetota</taxon>
        <taxon>Spirochaetia</taxon>
        <taxon>Leptospirales</taxon>
        <taxon>Leptospiraceae</taxon>
        <taxon>Leptospira</taxon>
    </lineage>
</organism>
<name>M3EMC2_9LEPT</name>